<organism>
    <name type="scientific">Culex quinquefasciatus</name>
    <name type="common">Southern house mosquito</name>
    <name type="synonym">Culex pungens</name>
    <dbReference type="NCBI Taxonomy" id="7176"/>
    <lineage>
        <taxon>Eukaryota</taxon>
        <taxon>Metazoa</taxon>
        <taxon>Ecdysozoa</taxon>
        <taxon>Arthropoda</taxon>
        <taxon>Hexapoda</taxon>
        <taxon>Insecta</taxon>
        <taxon>Pterygota</taxon>
        <taxon>Neoptera</taxon>
        <taxon>Endopterygota</taxon>
        <taxon>Diptera</taxon>
        <taxon>Nematocera</taxon>
        <taxon>Culicoidea</taxon>
        <taxon>Culicidae</taxon>
        <taxon>Culicinae</taxon>
        <taxon>Culicini</taxon>
        <taxon>Culex</taxon>
        <taxon>Culex</taxon>
    </lineage>
</organism>
<evidence type="ECO:0000313" key="4">
    <source>
        <dbReference type="EnsemblMetazoa" id="CPIJ017983-PA"/>
    </source>
</evidence>
<dbReference type="OMA" id="TWKNSTE"/>
<accession>B0XFR5</accession>
<reference evidence="3" key="1">
    <citation type="submission" date="2007-03" db="EMBL/GenBank/DDBJ databases">
        <title>Annotation of Culex pipiens quinquefasciatus.</title>
        <authorList>
            <consortium name="The Broad Institute Genome Sequencing Platform"/>
            <person name="Atkinson P.W."/>
            <person name="Hemingway J."/>
            <person name="Christensen B.M."/>
            <person name="Higgs S."/>
            <person name="Kodira C."/>
            <person name="Hannick L."/>
            <person name="Megy K."/>
            <person name="O'Leary S."/>
            <person name="Pearson M."/>
            <person name="Haas B.J."/>
            <person name="Mauceli E."/>
            <person name="Wortman J.R."/>
            <person name="Lee N.H."/>
            <person name="Guigo R."/>
            <person name="Stanke M."/>
            <person name="Alvarado L."/>
            <person name="Amedeo P."/>
            <person name="Antoine C.H."/>
            <person name="Arensburger P."/>
            <person name="Bidwell S.L."/>
            <person name="Crawford M."/>
            <person name="Camaro F."/>
            <person name="Devon K."/>
            <person name="Engels R."/>
            <person name="Hammond M."/>
            <person name="Howarth C."/>
            <person name="Koehrsen M."/>
            <person name="Lawson D."/>
            <person name="Montgomery P."/>
            <person name="Nene V."/>
            <person name="Nusbaum C."/>
            <person name="Puiu D."/>
            <person name="Romero-Severson J."/>
            <person name="Severson D.W."/>
            <person name="Shumway M."/>
            <person name="Sisk P."/>
            <person name="Stolte C."/>
            <person name="Zeng Q."/>
            <person name="Eisenstadt E."/>
            <person name="Fraser-Liggett C."/>
            <person name="Strausberg R."/>
            <person name="Galagan J."/>
            <person name="Birren B."/>
            <person name="Collins F.H."/>
        </authorList>
    </citation>
    <scope>NUCLEOTIDE SEQUENCE [LARGE SCALE GENOMIC DNA]</scope>
    <source>
        <strain evidence="3">JHB</strain>
    </source>
</reference>
<keyword evidence="5" id="KW-1185">Reference proteome</keyword>
<dbReference type="InParanoid" id="B0XFR5"/>
<dbReference type="eggNOG" id="ENOG502RYAU">
    <property type="taxonomic scope" value="Eukaryota"/>
</dbReference>
<name>B0XFR5_CULQU</name>
<gene>
    <name evidence="4" type="primary">6052187</name>
    <name evidence="3" type="ORF">CpipJ_CPIJ017983</name>
</gene>
<dbReference type="KEGG" id="cqu:CpipJ_CPIJ017983"/>
<keyword evidence="1" id="KW-0175">Coiled coil</keyword>
<dbReference type="AlphaFoldDB" id="B0XFR5"/>
<evidence type="ECO:0000313" key="3">
    <source>
        <dbReference type="EMBL" id="EDS26994.1"/>
    </source>
</evidence>
<dbReference type="EMBL" id="DS232954">
    <property type="protein sequence ID" value="EDS26994.1"/>
    <property type="molecule type" value="Genomic_DNA"/>
</dbReference>
<dbReference type="VEuPathDB" id="VectorBase:CPIJ017983"/>
<evidence type="ECO:0000256" key="1">
    <source>
        <dbReference type="SAM" id="Coils"/>
    </source>
</evidence>
<dbReference type="OrthoDB" id="6626363at2759"/>
<dbReference type="VEuPathDB" id="VectorBase:CQUJHB012293"/>
<dbReference type="HOGENOM" id="CLU_014733_2_0_1"/>
<protein>
    <submittedName>
        <fullName evidence="3 4">Uncharacterized protein</fullName>
    </submittedName>
</protein>
<dbReference type="PANTHER" id="PTHR46113">
    <property type="entry name" value="SNAC DOMAIN-CONTAINING PROTEIN"/>
    <property type="match status" value="1"/>
</dbReference>
<feature type="region of interest" description="Disordered" evidence="2">
    <location>
        <begin position="246"/>
        <end position="271"/>
    </location>
</feature>
<proteinExistence type="predicted"/>
<dbReference type="Proteomes" id="UP000002320">
    <property type="component" value="Unassembled WGS sequence"/>
</dbReference>
<dbReference type="EnsemblMetazoa" id="CPIJ017983-RA">
    <property type="protein sequence ID" value="CPIJ017983-PA"/>
    <property type="gene ID" value="CPIJ017983"/>
</dbReference>
<evidence type="ECO:0000256" key="2">
    <source>
        <dbReference type="SAM" id="MobiDB-lite"/>
    </source>
</evidence>
<feature type="region of interest" description="Disordered" evidence="2">
    <location>
        <begin position="791"/>
        <end position="813"/>
    </location>
</feature>
<evidence type="ECO:0000313" key="5">
    <source>
        <dbReference type="Proteomes" id="UP000002320"/>
    </source>
</evidence>
<reference evidence="4" key="2">
    <citation type="submission" date="2021-02" db="UniProtKB">
        <authorList>
            <consortium name="EnsemblMetazoa"/>
        </authorList>
    </citation>
    <scope>IDENTIFICATION</scope>
    <source>
        <strain evidence="4">JHB</strain>
    </source>
</reference>
<feature type="coiled-coil region" evidence="1">
    <location>
        <begin position="166"/>
        <end position="193"/>
    </location>
</feature>
<sequence>MILDSYEHVAELLLHISSMAMTYSKVGRYLKKTRLLAWELVLLLLADWEGLVKFGTLFPQHGGNVAVRLQFNFLRRSALVSEEVVTMPKTKPLKRECKKDSKEPDYFIGHPRRKLARDHLPSKREVLSYLRFLRNDALRQFTCCIGEVSNTVRSFWETNGFPSILLRNVSRKVKSLQQQLDAARKHKSSAKSQRFKDSLDELFDISHAEIDDQIANDPQRSAFWKKQQCAGEPLLFGKLIDKATHDAEQPKENPAEQPDEIPPTIESTVEPTIDDCEGSEKGNDSDFALQASPALARKKAKRIAVLNSVVVENLDREKVSNRGAVGLVASVASALGQDVKNLSLSKSTSCRRRKQILDSVKASYDRNKALTVHFDGKQLLQNRSKREKIAVVVTGNGIPEQILAAEFIEDGTGRTIAEFVYKCLQDWDLTGTIKVKSYDTAKVNSGIRNGAAAILDKLLGRKLLDFPCRHHIYELILSCAFRVCFPGKTTAPDEVLFKPFRDQWHYLDHTEYEPYEGDAITADDKQRLQSIFEELLQKNYIRRDYEELLQLGLMCVSDECNYSFRIPGATHHARWMSKAIYCLKMYLLRGQYPGEDGFPEQLKRFVTFILKVYLEGWYKAPLATSAPRNDLEFLEKLDNYPDREIGEATYAKMVTHLWYLSDINIGLAFFDPKVSDETKKEMFSRLTIKRDRRDSHKLVKFGKIYNVAEYVSQNTLDFFNILRISTSFLFLDPASWPTNEHFIEGQQLCESLSVINDCAERAISICSTYNNVGPKSDCEKSELIIAVAKNRREQNNSSKKSVGDYVAQQNETQ</sequence>
<dbReference type="PANTHER" id="PTHR46113:SF1">
    <property type="entry name" value="PEPTIDASE M17 LEUCYL AMINOPEPTIDASE N-TERMINAL DOMAIN-CONTAINING PROTEIN"/>
    <property type="match status" value="1"/>
</dbReference>